<sequence>MDFHDFDENSQRSWVMPACPADVFHAYQILKAHKIPDENIVMMFYDDIAFHQENPTPGIVINHPNGSNVYKNIPKDYTGKDVTPENFIHVLTGNEEAMRGVGSGKVIKSTQNDRIFINFVDHGGPGVLCFPEGELTVGELQKALKKMKKENRFKEMVLYIEACESGSMFRNVLPNDMNSKIKL</sequence>
<protein>
    <submittedName>
        <fullName evidence="3">Legumain</fullName>
    </submittedName>
</protein>
<evidence type="ECO:0000313" key="2">
    <source>
        <dbReference type="Proteomes" id="UP000887565"/>
    </source>
</evidence>
<dbReference type="GO" id="GO:0004197">
    <property type="term" value="F:cysteine-type endopeptidase activity"/>
    <property type="evidence" value="ECO:0007669"/>
    <property type="project" value="TreeGrafter"/>
</dbReference>
<evidence type="ECO:0000313" key="3">
    <source>
        <dbReference type="WBParaSite" id="nRc.2.0.1.t39983-RA"/>
    </source>
</evidence>
<dbReference type="InterPro" id="IPR001096">
    <property type="entry name" value="Peptidase_C13"/>
</dbReference>
<dbReference type="PANTHER" id="PTHR12000:SF42">
    <property type="entry name" value="LEGUMAIN"/>
    <property type="match status" value="1"/>
</dbReference>
<dbReference type="WBParaSite" id="nRc.2.0.1.t39983-RA">
    <property type="protein sequence ID" value="nRc.2.0.1.t39983-RA"/>
    <property type="gene ID" value="nRc.2.0.1.g39983"/>
</dbReference>
<dbReference type="AlphaFoldDB" id="A0A915KQK4"/>
<dbReference type="Proteomes" id="UP000887565">
    <property type="component" value="Unplaced"/>
</dbReference>
<accession>A0A915KQK4</accession>
<dbReference type="Gene3D" id="3.40.50.1460">
    <property type="match status" value="1"/>
</dbReference>
<comment type="similarity">
    <text evidence="1">Belongs to the peptidase C13 family.</text>
</comment>
<dbReference type="PANTHER" id="PTHR12000">
    <property type="entry name" value="HEMOGLOBINASE FAMILY MEMBER"/>
    <property type="match status" value="1"/>
</dbReference>
<dbReference type="GO" id="GO:0051603">
    <property type="term" value="P:proteolysis involved in protein catabolic process"/>
    <property type="evidence" value="ECO:0007669"/>
    <property type="project" value="TreeGrafter"/>
</dbReference>
<dbReference type="GO" id="GO:0006624">
    <property type="term" value="P:vacuolar protein processing"/>
    <property type="evidence" value="ECO:0007669"/>
    <property type="project" value="TreeGrafter"/>
</dbReference>
<name>A0A915KQK4_ROMCU</name>
<organism evidence="2 3">
    <name type="scientific">Romanomermis culicivorax</name>
    <name type="common">Nematode worm</name>
    <dbReference type="NCBI Taxonomy" id="13658"/>
    <lineage>
        <taxon>Eukaryota</taxon>
        <taxon>Metazoa</taxon>
        <taxon>Ecdysozoa</taxon>
        <taxon>Nematoda</taxon>
        <taxon>Enoplea</taxon>
        <taxon>Dorylaimia</taxon>
        <taxon>Mermithida</taxon>
        <taxon>Mermithoidea</taxon>
        <taxon>Mermithidae</taxon>
        <taxon>Romanomermis</taxon>
    </lineage>
</organism>
<keyword evidence="2" id="KW-1185">Reference proteome</keyword>
<evidence type="ECO:0000256" key="1">
    <source>
        <dbReference type="ARBA" id="ARBA00009941"/>
    </source>
</evidence>
<dbReference type="GO" id="GO:0005773">
    <property type="term" value="C:vacuole"/>
    <property type="evidence" value="ECO:0007669"/>
    <property type="project" value="GOC"/>
</dbReference>
<dbReference type="Pfam" id="PF01650">
    <property type="entry name" value="Peptidase_C13"/>
    <property type="match status" value="1"/>
</dbReference>
<proteinExistence type="inferred from homology"/>
<dbReference type="PRINTS" id="PR00776">
    <property type="entry name" value="HEMOGLOBNASE"/>
</dbReference>
<dbReference type="OMA" id="ICIEACE"/>
<reference evidence="3" key="1">
    <citation type="submission" date="2022-11" db="UniProtKB">
        <authorList>
            <consortium name="WormBaseParasite"/>
        </authorList>
    </citation>
    <scope>IDENTIFICATION</scope>
</reference>